<dbReference type="EMBL" id="JAEPIV010000016">
    <property type="protein sequence ID" value="MBK4721612.1"/>
    <property type="molecule type" value="Genomic_DNA"/>
</dbReference>
<keyword evidence="9 12" id="KW-0407">Ion channel</keyword>
<evidence type="ECO:0000256" key="2">
    <source>
        <dbReference type="ARBA" id="ARBA00022475"/>
    </source>
</evidence>
<sequence>MTYLWVALGGAIGSVLRFWCSGAIAGLFGQTFPWGTLVVNIAGSFVIGFTATLTGPDGRLFVPSDARSFVMVGVCGGYTTFSSFSLQTLNLAQDGEWLLAGGNVLLSVTLCMIAVWLGHVTAASLNQMKGA</sequence>
<dbReference type="Pfam" id="PF02537">
    <property type="entry name" value="CRCB"/>
    <property type="match status" value="1"/>
</dbReference>
<organism evidence="13 14">
    <name type="scientific">Azospirillum aestuarii</name>
    <dbReference type="NCBI Taxonomy" id="2802052"/>
    <lineage>
        <taxon>Bacteria</taxon>
        <taxon>Pseudomonadati</taxon>
        <taxon>Pseudomonadota</taxon>
        <taxon>Alphaproteobacteria</taxon>
        <taxon>Rhodospirillales</taxon>
        <taxon>Azospirillaceae</taxon>
        <taxon>Azospirillum</taxon>
    </lineage>
</organism>
<dbReference type="HAMAP" id="MF_00454">
    <property type="entry name" value="FluC"/>
    <property type="match status" value="1"/>
</dbReference>
<comment type="catalytic activity">
    <reaction evidence="11">
        <text>fluoride(in) = fluoride(out)</text>
        <dbReference type="Rhea" id="RHEA:76159"/>
        <dbReference type="ChEBI" id="CHEBI:17051"/>
    </reaction>
    <physiologicalReaction direction="left-to-right" evidence="11">
        <dbReference type="Rhea" id="RHEA:76160"/>
    </physiologicalReaction>
</comment>
<keyword evidence="4 12" id="KW-0812">Transmembrane</keyword>
<evidence type="ECO:0000256" key="5">
    <source>
        <dbReference type="ARBA" id="ARBA00022989"/>
    </source>
</evidence>
<proteinExistence type="inferred from homology"/>
<dbReference type="RefSeq" id="WP_200486435.1">
    <property type="nucleotide sequence ID" value="NZ_JAEPIV010000016.1"/>
</dbReference>
<feature type="binding site" evidence="12">
    <location>
        <position position="79"/>
    </location>
    <ligand>
        <name>Na(+)</name>
        <dbReference type="ChEBI" id="CHEBI:29101"/>
        <note>structural</note>
    </ligand>
</feature>
<dbReference type="PANTHER" id="PTHR28259">
    <property type="entry name" value="FLUORIDE EXPORT PROTEIN 1-RELATED"/>
    <property type="match status" value="1"/>
</dbReference>
<evidence type="ECO:0000256" key="6">
    <source>
        <dbReference type="ARBA" id="ARBA00023053"/>
    </source>
</evidence>
<feature type="binding site" evidence="12">
    <location>
        <position position="76"/>
    </location>
    <ligand>
        <name>Na(+)</name>
        <dbReference type="ChEBI" id="CHEBI:29101"/>
        <note>structural</note>
    </ligand>
</feature>
<dbReference type="InterPro" id="IPR003691">
    <property type="entry name" value="FluC"/>
</dbReference>
<evidence type="ECO:0000256" key="4">
    <source>
        <dbReference type="ARBA" id="ARBA00022692"/>
    </source>
</evidence>
<keyword evidence="2 12" id="KW-1003">Cell membrane</keyword>
<feature type="transmembrane region" description="Helical" evidence="12">
    <location>
        <begin position="104"/>
        <end position="125"/>
    </location>
</feature>
<dbReference type="PANTHER" id="PTHR28259:SF1">
    <property type="entry name" value="FLUORIDE EXPORT PROTEIN 1-RELATED"/>
    <property type="match status" value="1"/>
</dbReference>
<dbReference type="NCBIfam" id="TIGR00494">
    <property type="entry name" value="crcB"/>
    <property type="match status" value="1"/>
</dbReference>
<dbReference type="Proteomes" id="UP000654452">
    <property type="component" value="Unassembled WGS sequence"/>
</dbReference>
<evidence type="ECO:0000256" key="8">
    <source>
        <dbReference type="ARBA" id="ARBA00023136"/>
    </source>
</evidence>
<dbReference type="NCBIfam" id="NF010802">
    <property type="entry name" value="PRK14206.1"/>
    <property type="match status" value="1"/>
</dbReference>
<keyword evidence="3" id="KW-0997">Cell inner membrane</keyword>
<comment type="activity regulation">
    <text evidence="12">Na(+) is not transported, but it plays an essential structural role and its presence is essential for fluoride channel function.</text>
</comment>
<comment type="similarity">
    <text evidence="10 12">Belongs to the fluoride channel Fluc/FEX (TC 1.A.43) family.</text>
</comment>
<keyword evidence="14" id="KW-1185">Reference proteome</keyword>
<evidence type="ECO:0000256" key="12">
    <source>
        <dbReference type="HAMAP-Rule" id="MF_00454"/>
    </source>
</evidence>
<feature type="transmembrane region" description="Helical" evidence="12">
    <location>
        <begin position="32"/>
        <end position="54"/>
    </location>
</feature>
<keyword evidence="12" id="KW-0479">Metal-binding</keyword>
<evidence type="ECO:0000256" key="3">
    <source>
        <dbReference type="ARBA" id="ARBA00022519"/>
    </source>
</evidence>
<keyword evidence="6 12" id="KW-0915">Sodium</keyword>
<comment type="caution">
    <text evidence="13">The sequence shown here is derived from an EMBL/GenBank/DDBJ whole genome shotgun (WGS) entry which is preliminary data.</text>
</comment>
<evidence type="ECO:0000313" key="13">
    <source>
        <dbReference type="EMBL" id="MBK4721612.1"/>
    </source>
</evidence>
<evidence type="ECO:0000256" key="7">
    <source>
        <dbReference type="ARBA" id="ARBA00023065"/>
    </source>
</evidence>
<evidence type="ECO:0000313" key="14">
    <source>
        <dbReference type="Proteomes" id="UP000654452"/>
    </source>
</evidence>
<accession>A0ABS1I3J5</accession>
<protein>
    <recommendedName>
        <fullName evidence="12">Fluoride-specific ion channel FluC</fullName>
    </recommendedName>
</protein>
<keyword evidence="7 12" id="KW-0406">Ion transport</keyword>
<evidence type="ECO:0000256" key="9">
    <source>
        <dbReference type="ARBA" id="ARBA00023303"/>
    </source>
</evidence>
<evidence type="ECO:0000256" key="1">
    <source>
        <dbReference type="ARBA" id="ARBA00004651"/>
    </source>
</evidence>
<keyword evidence="12" id="KW-0813">Transport</keyword>
<gene>
    <name evidence="12 13" type="primary">crcB</name>
    <name evidence="12" type="synonym">fluC</name>
    <name evidence="13" type="ORF">JJL56_22420</name>
</gene>
<evidence type="ECO:0000256" key="11">
    <source>
        <dbReference type="ARBA" id="ARBA00035585"/>
    </source>
</evidence>
<reference evidence="13 14" key="1">
    <citation type="submission" date="2021-01" db="EMBL/GenBank/DDBJ databases">
        <title>Azospirillum sp. YIM DDC1 draft genome.</title>
        <authorList>
            <person name="Wang Y.-X."/>
        </authorList>
    </citation>
    <scope>NUCLEOTIDE SEQUENCE [LARGE SCALE GENOMIC DNA]</scope>
    <source>
        <strain evidence="13 14">YIM DDC1</strain>
    </source>
</reference>
<keyword evidence="8 12" id="KW-0472">Membrane</keyword>
<name>A0ABS1I3J5_9PROT</name>
<evidence type="ECO:0000256" key="10">
    <source>
        <dbReference type="ARBA" id="ARBA00035120"/>
    </source>
</evidence>
<keyword evidence="5 12" id="KW-1133">Transmembrane helix</keyword>
<comment type="subcellular location">
    <subcellularLocation>
        <location evidence="1 12">Cell membrane</location>
        <topology evidence="1 12">Multi-pass membrane protein</topology>
    </subcellularLocation>
</comment>
<feature type="transmembrane region" description="Helical" evidence="12">
    <location>
        <begin position="66"/>
        <end position="84"/>
    </location>
</feature>
<comment type="function">
    <text evidence="12">Fluoride-specific ion channel. Important for reducing fluoride concentration in the cell, thus reducing its toxicity.</text>
</comment>